<evidence type="ECO:0000256" key="1">
    <source>
        <dbReference type="ARBA" id="ARBA00023125"/>
    </source>
</evidence>
<dbReference type="AlphaFoldDB" id="A0A372JN41"/>
<proteinExistence type="predicted"/>
<dbReference type="PANTHER" id="PTHR30055">
    <property type="entry name" value="HTH-TYPE TRANSCRIPTIONAL REGULATOR RUTR"/>
    <property type="match status" value="1"/>
</dbReference>
<dbReference type="InterPro" id="IPR001647">
    <property type="entry name" value="HTH_TetR"/>
</dbReference>
<evidence type="ECO:0000313" key="5">
    <source>
        <dbReference type="Proteomes" id="UP000261811"/>
    </source>
</evidence>
<protein>
    <submittedName>
        <fullName evidence="4">TetR/AcrR family transcriptional regulator</fullName>
    </submittedName>
</protein>
<feature type="domain" description="HTH tetR-type" evidence="3">
    <location>
        <begin position="4"/>
        <end position="64"/>
    </location>
</feature>
<comment type="caution">
    <text evidence="4">The sequence shown here is derived from an EMBL/GenBank/DDBJ whole genome shotgun (WGS) entry which is preliminary data.</text>
</comment>
<dbReference type="Gene3D" id="1.10.10.60">
    <property type="entry name" value="Homeodomain-like"/>
    <property type="match status" value="1"/>
</dbReference>
<dbReference type="Pfam" id="PF00440">
    <property type="entry name" value="TetR_N"/>
    <property type="match status" value="1"/>
</dbReference>
<dbReference type="PRINTS" id="PR00455">
    <property type="entry name" value="HTHTETR"/>
</dbReference>
<dbReference type="Gene3D" id="1.10.357.10">
    <property type="entry name" value="Tetracycline Repressor, domain 2"/>
    <property type="match status" value="1"/>
</dbReference>
<keyword evidence="1 2" id="KW-0238">DNA-binding</keyword>
<dbReference type="PANTHER" id="PTHR30055:SF219">
    <property type="entry name" value="TRANSCRIPTIONAL REGULATORY PROTEIN"/>
    <property type="match status" value="1"/>
</dbReference>
<dbReference type="PROSITE" id="PS50977">
    <property type="entry name" value="HTH_TETR_2"/>
    <property type="match status" value="1"/>
</dbReference>
<dbReference type="OrthoDB" id="3404594at2"/>
<accession>A0A372JN41</accession>
<sequence length="197" mass="22011">MSGDSARERILEVATRLFADLGYDGTSTRLIAEATGLNIATVAYHVGSKRDLYLAVMERAHRKERAALEEVTARLTPDLESVLLLLDHYVDFCAANPEIPALWVHRWQSDASDVAHLENAYVQPLIEMVGEAIGKVAGEDIDLEYVVWSVIWCTHGFARGGVLREDGQRHRMDDPSALIRFRAHMRRMVTATLGITP</sequence>
<name>A0A372JN41_9ACTN</name>
<dbReference type="Proteomes" id="UP000261811">
    <property type="component" value="Unassembled WGS sequence"/>
</dbReference>
<dbReference type="GO" id="GO:0003700">
    <property type="term" value="F:DNA-binding transcription factor activity"/>
    <property type="evidence" value="ECO:0007669"/>
    <property type="project" value="TreeGrafter"/>
</dbReference>
<evidence type="ECO:0000313" key="4">
    <source>
        <dbReference type="EMBL" id="RFU41432.1"/>
    </source>
</evidence>
<evidence type="ECO:0000256" key="2">
    <source>
        <dbReference type="PROSITE-ProRule" id="PRU00335"/>
    </source>
</evidence>
<dbReference type="RefSeq" id="WP_117357493.1">
    <property type="nucleotide sequence ID" value="NZ_QURH01000211.1"/>
</dbReference>
<evidence type="ECO:0000259" key="3">
    <source>
        <dbReference type="PROSITE" id="PS50977"/>
    </source>
</evidence>
<dbReference type="InterPro" id="IPR050109">
    <property type="entry name" value="HTH-type_TetR-like_transc_reg"/>
</dbReference>
<feature type="DNA-binding region" description="H-T-H motif" evidence="2">
    <location>
        <begin position="27"/>
        <end position="46"/>
    </location>
</feature>
<dbReference type="EMBL" id="QURH01000211">
    <property type="protein sequence ID" value="RFU41432.1"/>
    <property type="molecule type" value="Genomic_DNA"/>
</dbReference>
<gene>
    <name evidence="4" type="ORF">DZF91_11675</name>
</gene>
<dbReference type="InterPro" id="IPR009057">
    <property type="entry name" value="Homeodomain-like_sf"/>
</dbReference>
<organism evidence="4 5">
    <name type="scientific">Actinomadura logoneensis</name>
    <dbReference type="NCBI Taxonomy" id="2293572"/>
    <lineage>
        <taxon>Bacteria</taxon>
        <taxon>Bacillati</taxon>
        <taxon>Actinomycetota</taxon>
        <taxon>Actinomycetes</taxon>
        <taxon>Streptosporangiales</taxon>
        <taxon>Thermomonosporaceae</taxon>
        <taxon>Actinomadura</taxon>
    </lineage>
</organism>
<reference evidence="4 5" key="1">
    <citation type="submission" date="2018-08" db="EMBL/GenBank/DDBJ databases">
        <title>Actinomadura jelena sp. nov., a novel Actinomycete isolated from soil in Chad.</title>
        <authorList>
            <person name="Shi L."/>
        </authorList>
    </citation>
    <scope>NUCLEOTIDE SEQUENCE [LARGE SCALE GENOMIC DNA]</scope>
    <source>
        <strain evidence="4 5">NEAU-G17</strain>
    </source>
</reference>
<dbReference type="SUPFAM" id="SSF46689">
    <property type="entry name" value="Homeodomain-like"/>
    <property type="match status" value="1"/>
</dbReference>
<keyword evidence="5" id="KW-1185">Reference proteome</keyword>
<dbReference type="GO" id="GO:0000976">
    <property type="term" value="F:transcription cis-regulatory region binding"/>
    <property type="evidence" value="ECO:0007669"/>
    <property type="project" value="TreeGrafter"/>
</dbReference>